<organism evidence="12 13">
    <name type="scientific">Lentinula raphanica</name>
    <dbReference type="NCBI Taxonomy" id="153919"/>
    <lineage>
        <taxon>Eukaryota</taxon>
        <taxon>Fungi</taxon>
        <taxon>Dikarya</taxon>
        <taxon>Basidiomycota</taxon>
        <taxon>Agaricomycotina</taxon>
        <taxon>Agaricomycetes</taxon>
        <taxon>Agaricomycetidae</taxon>
        <taxon>Agaricales</taxon>
        <taxon>Marasmiineae</taxon>
        <taxon>Omphalotaceae</taxon>
        <taxon>Lentinula</taxon>
    </lineage>
</organism>
<evidence type="ECO:0000256" key="10">
    <source>
        <dbReference type="ARBA" id="ARBA00048167"/>
    </source>
</evidence>
<dbReference type="GO" id="GO:0071885">
    <property type="term" value="F:N-terminal protein N-methyltransferase activity"/>
    <property type="evidence" value="ECO:0007669"/>
    <property type="project" value="UniProtKB-EC"/>
</dbReference>
<evidence type="ECO:0000256" key="6">
    <source>
        <dbReference type="ARBA" id="ARBA00039449"/>
    </source>
</evidence>
<proteinExistence type="inferred from homology"/>
<keyword evidence="3" id="KW-0808">Transferase</keyword>
<evidence type="ECO:0000256" key="3">
    <source>
        <dbReference type="ARBA" id="ARBA00022679"/>
    </source>
</evidence>
<dbReference type="PANTHER" id="PTHR12753">
    <property type="entry name" value="AD-003 - RELATED"/>
    <property type="match status" value="1"/>
</dbReference>
<feature type="binding site" evidence="11">
    <location>
        <position position="80"/>
    </location>
    <ligand>
        <name>S-adenosyl-L-methionine</name>
        <dbReference type="ChEBI" id="CHEBI:59789"/>
    </ligand>
</feature>
<comment type="catalytic activity">
    <reaction evidence="9">
        <text>N-terminal L-prolyl-L-prolyl-L-lysyl-[protein] + 2 S-adenosyl-L-methionine = N-terminal N,N-dimethyl-L-prolyl-L-prolyl-L-lysyl-[protein] + 2 S-adenosyl-L-homocysteine + 2 H(+)</text>
        <dbReference type="Rhea" id="RHEA:54736"/>
        <dbReference type="Rhea" id="RHEA-COMP:13787"/>
        <dbReference type="Rhea" id="RHEA-COMP:13974"/>
        <dbReference type="ChEBI" id="CHEBI:15378"/>
        <dbReference type="ChEBI" id="CHEBI:57856"/>
        <dbReference type="ChEBI" id="CHEBI:59789"/>
        <dbReference type="ChEBI" id="CHEBI:138059"/>
        <dbReference type="ChEBI" id="CHEBI:138318"/>
        <dbReference type="EC" id="2.1.1.244"/>
    </reaction>
</comment>
<dbReference type="CDD" id="cd02440">
    <property type="entry name" value="AdoMet_MTases"/>
    <property type="match status" value="1"/>
</dbReference>
<dbReference type="GO" id="GO:0005737">
    <property type="term" value="C:cytoplasm"/>
    <property type="evidence" value="ECO:0007669"/>
    <property type="project" value="TreeGrafter"/>
</dbReference>
<accession>A0AA38P5F9</accession>
<comment type="catalytic activity">
    <reaction evidence="10">
        <text>N-terminal L-alanyl-L-prolyl-L-lysyl-[protein] + 3 S-adenosyl-L-methionine = N-terminal N,N,N-trimethyl-L-alanyl-L-prolyl-L-lysyl-[protein] + 3 S-adenosyl-L-homocysteine + 3 H(+)</text>
        <dbReference type="Rhea" id="RHEA:54712"/>
        <dbReference type="Rhea" id="RHEA-COMP:13785"/>
        <dbReference type="Rhea" id="RHEA-COMP:13971"/>
        <dbReference type="ChEBI" id="CHEBI:15378"/>
        <dbReference type="ChEBI" id="CHEBI:57856"/>
        <dbReference type="ChEBI" id="CHEBI:59789"/>
        <dbReference type="ChEBI" id="CHEBI:138057"/>
        <dbReference type="ChEBI" id="CHEBI:138315"/>
        <dbReference type="EC" id="2.1.1.244"/>
    </reaction>
</comment>
<reference evidence="12" key="1">
    <citation type="submission" date="2022-08" db="EMBL/GenBank/DDBJ databases">
        <authorList>
            <consortium name="DOE Joint Genome Institute"/>
            <person name="Min B."/>
            <person name="Riley R."/>
            <person name="Sierra-Patev S."/>
            <person name="Naranjo-Ortiz M."/>
            <person name="Looney B."/>
            <person name="Konkel Z."/>
            <person name="Slot J.C."/>
            <person name="Sakamoto Y."/>
            <person name="Steenwyk J.L."/>
            <person name="Rokas A."/>
            <person name="Carro J."/>
            <person name="Camarero S."/>
            <person name="Ferreira P."/>
            <person name="Molpeceres G."/>
            <person name="Ruiz-Duenas F.J."/>
            <person name="Serrano A."/>
            <person name="Henrissat B."/>
            <person name="Drula E."/>
            <person name="Hughes K.W."/>
            <person name="Mata J.L."/>
            <person name="Ishikawa N.K."/>
            <person name="Vargas-Isla R."/>
            <person name="Ushijima S."/>
            <person name="Smith C.A."/>
            <person name="Ahrendt S."/>
            <person name="Andreopoulos W."/>
            <person name="He G."/>
            <person name="Labutti K."/>
            <person name="Lipzen A."/>
            <person name="Ng V."/>
            <person name="Sandor L."/>
            <person name="Barry K."/>
            <person name="Martinez A.T."/>
            <person name="Xiao Y."/>
            <person name="Gibbons J.G."/>
            <person name="Terashima K."/>
            <person name="Hibbett D.S."/>
            <person name="Grigoriev I.V."/>
        </authorList>
    </citation>
    <scope>NUCLEOTIDE SEQUENCE</scope>
    <source>
        <strain evidence="12">TFB9207</strain>
    </source>
</reference>
<dbReference type="PANTHER" id="PTHR12753:SF0">
    <property type="entry name" value="ALPHA N-TERMINAL PROTEIN METHYLTRANSFERASE 1"/>
    <property type="match status" value="1"/>
</dbReference>
<dbReference type="EC" id="2.1.1.244" evidence="5"/>
<evidence type="ECO:0000256" key="11">
    <source>
        <dbReference type="PIRSR" id="PIRSR016958-1"/>
    </source>
</evidence>
<dbReference type="EMBL" id="MU806302">
    <property type="protein sequence ID" value="KAJ3836659.1"/>
    <property type="molecule type" value="Genomic_DNA"/>
</dbReference>
<evidence type="ECO:0000256" key="5">
    <source>
        <dbReference type="ARBA" id="ARBA00039112"/>
    </source>
</evidence>
<dbReference type="InterPro" id="IPR008576">
    <property type="entry name" value="MeTrfase_NTM1"/>
</dbReference>
<evidence type="ECO:0000256" key="7">
    <source>
        <dbReference type="ARBA" id="ARBA00043129"/>
    </source>
</evidence>
<sequence>MAANLQVPNVEDGIRYWTDQPASVDGVLGGYGTGSLPRVDALGSRLFLLHLYPELSTVPSALKPLKPRAIPQPFRALDVGAGVGRVTSDVLLHLVDNVCLLEPVTPFIQEALKNARKSANAESSSQNGGHAVHWPGLAALTKSVTFLQGTLQAFDPAHPLASYYSSSSINFLDRIGYRPDPNDPLSDIDSRFDVIWCQWCLGHLDNNDLVAFLKRSHAALRDQELDGHSGRSLIVVKENVCSDAEDGPRTVFDEQDSSFTRSDMAWKAVFQEAGLRLVKEQVQEGLPDGLYAVKMYALR</sequence>
<dbReference type="GO" id="GO:0032259">
    <property type="term" value="P:methylation"/>
    <property type="evidence" value="ECO:0007669"/>
    <property type="project" value="UniProtKB-KW"/>
</dbReference>
<keyword evidence="4 11" id="KW-0949">S-adenosyl-L-methionine</keyword>
<dbReference type="SUPFAM" id="SSF53335">
    <property type="entry name" value="S-adenosyl-L-methionine-dependent methyltransferases"/>
    <property type="match status" value="1"/>
</dbReference>
<evidence type="ECO:0000256" key="4">
    <source>
        <dbReference type="ARBA" id="ARBA00022691"/>
    </source>
</evidence>
<comment type="catalytic activity">
    <reaction evidence="8">
        <text>N-terminal L-seryl-L-prolyl-L-lysyl-[protein] + 3 S-adenosyl-L-methionine = N-terminal N,N,N-trimethyl-L-seryl-L-prolyl-L-lysyl-[protein] + 3 S-adenosyl-L-homocysteine + 3 H(+)</text>
        <dbReference type="Rhea" id="RHEA:54724"/>
        <dbReference type="Rhea" id="RHEA-COMP:13789"/>
        <dbReference type="Rhea" id="RHEA-COMP:13973"/>
        <dbReference type="ChEBI" id="CHEBI:15378"/>
        <dbReference type="ChEBI" id="CHEBI:57856"/>
        <dbReference type="ChEBI" id="CHEBI:59789"/>
        <dbReference type="ChEBI" id="CHEBI:138061"/>
        <dbReference type="ChEBI" id="CHEBI:138317"/>
        <dbReference type="EC" id="2.1.1.244"/>
    </reaction>
</comment>
<evidence type="ECO:0000256" key="1">
    <source>
        <dbReference type="ARBA" id="ARBA00009059"/>
    </source>
</evidence>
<keyword evidence="2" id="KW-0489">Methyltransferase</keyword>
<protein>
    <recommendedName>
        <fullName evidence="6">Alpha N-terminal protein methyltransferase 1</fullName>
        <ecNumber evidence="5">2.1.1.244</ecNumber>
    </recommendedName>
    <alternativeName>
        <fullName evidence="7">X-Pro-Lys N-terminal protein methyltransferase 1</fullName>
    </alternativeName>
</protein>
<feature type="binding site" evidence="11">
    <location>
        <begin position="151"/>
        <end position="152"/>
    </location>
    <ligand>
        <name>S-adenosyl-L-methionine</name>
        <dbReference type="ChEBI" id="CHEBI:59789"/>
    </ligand>
</feature>
<dbReference type="Gene3D" id="3.40.50.150">
    <property type="entry name" value="Vaccinia Virus protein VP39"/>
    <property type="match status" value="1"/>
</dbReference>
<feature type="binding site" evidence="11">
    <location>
        <position position="85"/>
    </location>
    <ligand>
        <name>S-adenosyl-L-methionine</name>
        <dbReference type="ChEBI" id="CHEBI:59789"/>
    </ligand>
</feature>
<feature type="binding site" evidence="11">
    <location>
        <position position="198"/>
    </location>
    <ligand>
        <name>S-adenosyl-L-methionine</name>
        <dbReference type="ChEBI" id="CHEBI:59789"/>
    </ligand>
</feature>
<gene>
    <name evidence="12" type="ORF">F5878DRAFT_565283</name>
</gene>
<evidence type="ECO:0000313" key="12">
    <source>
        <dbReference type="EMBL" id="KAJ3836659.1"/>
    </source>
</evidence>
<evidence type="ECO:0000256" key="2">
    <source>
        <dbReference type="ARBA" id="ARBA00022603"/>
    </source>
</evidence>
<name>A0AA38P5F9_9AGAR</name>
<evidence type="ECO:0000256" key="9">
    <source>
        <dbReference type="ARBA" id="ARBA00047885"/>
    </source>
</evidence>
<comment type="similarity">
    <text evidence="1">Belongs to the methyltransferase superfamily. NTM1 family.</text>
</comment>
<dbReference type="InterPro" id="IPR029063">
    <property type="entry name" value="SAM-dependent_MTases_sf"/>
</dbReference>
<evidence type="ECO:0000256" key="8">
    <source>
        <dbReference type="ARBA" id="ARBA00047306"/>
    </source>
</evidence>
<comment type="caution">
    <text evidence="12">The sequence shown here is derived from an EMBL/GenBank/DDBJ whole genome shotgun (WGS) entry which is preliminary data.</text>
</comment>
<evidence type="ECO:0000313" key="13">
    <source>
        <dbReference type="Proteomes" id="UP001163846"/>
    </source>
</evidence>
<dbReference type="AlphaFoldDB" id="A0AA38P5F9"/>
<dbReference type="Pfam" id="PF05891">
    <property type="entry name" value="Methyltransf_PK"/>
    <property type="match status" value="2"/>
</dbReference>
<dbReference type="Proteomes" id="UP001163846">
    <property type="component" value="Unassembled WGS sequence"/>
</dbReference>
<dbReference type="PIRSF" id="PIRSF016958">
    <property type="entry name" value="DUF858_MeTrfase_lik"/>
    <property type="match status" value="1"/>
</dbReference>
<keyword evidence="13" id="KW-1185">Reference proteome</keyword>